<dbReference type="PROSITE" id="PS01124">
    <property type="entry name" value="HTH_ARAC_FAMILY_2"/>
    <property type="match status" value="1"/>
</dbReference>
<dbReference type="Proteomes" id="UP000653231">
    <property type="component" value="Unassembled WGS sequence"/>
</dbReference>
<dbReference type="InterPro" id="IPR018062">
    <property type="entry name" value="HTH_AraC-typ_CS"/>
</dbReference>
<evidence type="ECO:0000313" key="6">
    <source>
        <dbReference type="EMBL" id="MBD3142175.1"/>
    </source>
</evidence>
<comment type="caution">
    <text evidence="6">The sequence shown here is derived from an EMBL/GenBank/DDBJ whole genome shotgun (WGS) entry which is preliminary data.</text>
</comment>
<keyword evidence="3" id="KW-0804">Transcription</keyword>
<dbReference type="InterPro" id="IPR020449">
    <property type="entry name" value="Tscrpt_reg_AraC-type_HTH"/>
</dbReference>
<feature type="region of interest" description="Disordered" evidence="4">
    <location>
        <begin position="316"/>
        <end position="339"/>
    </location>
</feature>
<keyword evidence="2" id="KW-0238">DNA-binding</keyword>
<dbReference type="InterPro" id="IPR009057">
    <property type="entry name" value="Homeodomain-like_sf"/>
</dbReference>
<dbReference type="EMBL" id="JACXRZ010000003">
    <property type="protein sequence ID" value="MBD3142175.1"/>
    <property type="molecule type" value="Genomic_DNA"/>
</dbReference>
<sequence length="339" mass="37370">MLMLDTADLQAAEAWDQFYAAAVAGTGICGMTHDPGLEGVARWRIEQWQFGPVSIITTSGPGTRYWQTTRHLRMDSWNTIAGMTQISGRSGFIWNDFQRVVDVGDLALTNKSAGFWEYNRTGINESLSFLIEFDQIGLPESMVHAAVPQVQHSAITPLLLNQVRAVHQNADRLAAGPVAEAVGKSTVALVRALVASVGAGARTRREIAEETLLVRVLAYVRAHLTDPDLTAARIAHVHNISVRSLYRLCEAGDVRLEPWIIQQRLVGARKDLAAPQFAYRTIEGIARSWGFTNASHFTRRFRRAYGMTPRAWREVSRLGRPAGSARPDGGVGTAQAQER</sequence>
<evidence type="ECO:0000256" key="4">
    <source>
        <dbReference type="SAM" id="MobiDB-lite"/>
    </source>
</evidence>
<dbReference type="Gene3D" id="1.10.10.60">
    <property type="entry name" value="Homeodomain-like"/>
    <property type="match status" value="1"/>
</dbReference>
<proteinExistence type="predicted"/>
<evidence type="ECO:0000256" key="1">
    <source>
        <dbReference type="ARBA" id="ARBA00023015"/>
    </source>
</evidence>
<dbReference type="InterPro" id="IPR018060">
    <property type="entry name" value="HTH_AraC"/>
</dbReference>
<keyword evidence="1" id="KW-0805">Transcription regulation</keyword>
<dbReference type="PANTHER" id="PTHR46796:SF6">
    <property type="entry name" value="ARAC SUBFAMILY"/>
    <property type="match status" value="1"/>
</dbReference>
<dbReference type="SUPFAM" id="SSF46689">
    <property type="entry name" value="Homeodomain-like"/>
    <property type="match status" value="1"/>
</dbReference>
<dbReference type="PROSITE" id="PS00041">
    <property type="entry name" value="HTH_ARAC_FAMILY_1"/>
    <property type="match status" value="1"/>
</dbReference>
<gene>
    <name evidence="6" type="ORF">IEQ31_03100</name>
</gene>
<keyword evidence="7" id="KW-1185">Reference proteome</keyword>
<name>A0ABR8KTW4_9ACTN</name>
<evidence type="ECO:0000313" key="7">
    <source>
        <dbReference type="Proteomes" id="UP000653231"/>
    </source>
</evidence>
<evidence type="ECO:0000256" key="2">
    <source>
        <dbReference type="ARBA" id="ARBA00023125"/>
    </source>
</evidence>
<organism evidence="6 7">
    <name type="scientific">Microbispora bryophytorum subsp. camponoti</name>
    <dbReference type="NCBI Taxonomy" id="1677852"/>
    <lineage>
        <taxon>Bacteria</taxon>
        <taxon>Bacillati</taxon>
        <taxon>Actinomycetota</taxon>
        <taxon>Actinomycetes</taxon>
        <taxon>Streptosporangiales</taxon>
        <taxon>Streptosporangiaceae</taxon>
        <taxon>Microbispora</taxon>
    </lineage>
</organism>
<dbReference type="RefSeq" id="WP_191050018.1">
    <property type="nucleotide sequence ID" value="NZ_JACXRZ010000003.1"/>
</dbReference>
<accession>A0ABR8KTW4</accession>
<dbReference type="PANTHER" id="PTHR46796">
    <property type="entry name" value="HTH-TYPE TRANSCRIPTIONAL ACTIVATOR RHAS-RELATED"/>
    <property type="match status" value="1"/>
</dbReference>
<evidence type="ECO:0000256" key="3">
    <source>
        <dbReference type="ARBA" id="ARBA00023163"/>
    </source>
</evidence>
<protein>
    <submittedName>
        <fullName evidence="6">Helix-turn-helix domain-containing protein</fullName>
    </submittedName>
</protein>
<evidence type="ECO:0000259" key="5">
    <source>
        <dbReference type="PROSITE" id="PS01124"/>
    </source>
</evidence>
<dbReference type="PRINTS" id="PR00032">
    <property type="entry name" value="HTHARAC"/>
</dbReference>
<dbReference type="InterPro" id="IPR050204">
    <property type="entry name" value="AraC_XylS_family_regulators"/>
</dbReference>
<feature type="domain" description="HTH araC/xylS-type" evidence="5">
    <location>
        <begin position="214"/>
        <end position="315"/>
    </location>
</feature>
<dbReference type="Pfam" id="PF12833">
    <property type="entry name" value="HTH_18"/>
    <property type="match status" value="1"/>
</dbReference>
<reference evidence="6 7" key="1">
    <citation type="submission" date="2020-09" db="EMBL/GenBank/DDBJ databases">
        <title>Actinomycete isolated from the Camponotus japonicus Mayr.</title>
        <authorList>
            <person name="Gong X."/>
        </authorList>
    </citation>
    <scope>NUCLEOTIDE SEQUENCE [LARGE SCALE GENOMIC DNA]</scope>
    <source>
        <strain evidence="6 7">2C-HV3</strain>
    </source>
</reference>
<dbReference type="SMART" id="SM00342">
    <property type="entry name" value="HTH_ARAC"/>
    <property type="match status" value="1"/>
</dbReference>